<dbReference type="STRING" id="1188229.GlitD10_1443"/>
<dbReference type="InterPro" id="IPR035093">
    <property type="entry name" value="RelE/ParE_toxin_dom_sf"/>
</dbReference>
<dbReference type="InterPro" id="IPR009614">
    <property type="entry name" value="YoeB_toxin"/>
</dbReference>
<evidence type="ECO:0000256" key="4">
    <source>
        <dbReference type="ARBA" id="ARBA00022759"/>
    </source>
</evidence>
<evidence type="ECO:0000313" key="9">
    <source>
        <dbReference type="Proteomes" id="UP000180235"/>
    </source>
</evidence>
<keyword evidence="5" id="KW-0378">Hydrolase</keyword>
<dbReference type="KEGG" id="glt:GlitD10_1443"/>
<keyword evidence="9" id="KW-1185">Reference proteome</keyword>
<gene>
    <name evidence="8" type="ORF">GlitD10_1443</name>
</gene>
<keyword evidence="2" id="KW-1277">Toxin-antitoxin system</keyword>
<dbReference type="EMBL" id="CP017675">
    <property type="protein sequence ID" value="APB33764.1"/>
    <property type="molecule type" value="Genomic_DNA"/>
</dbReference>
<dbReference type="PANTHER" id="PTHR38039:SF1">
    <property type="entry name" value="TOXIN YOEB"/>
    <property type="match status" value="1"/>
</dbReference>
<dbReference type="SUPFAM" id="SSF143011">
    <property type="entry name" value="RelE-like"/>
    <property type="match status" value="1"/>
</dbReference>
<dbReference type="PANTHER" id="PTHR38039">
    <property type="entry name" value="TOXIN YOEB"/>
    <property type="match status" value="1"/>
</dbReference>
<evidence type="ECO:0000256" key="1">
    <source>
        <dbReference type="ARBA" id="ARBA00008172"/>
    </source>
</evidence>
<organism evidence="8 9">
    <name type="scientific">Gloeomargarita lithophora Alchichica-D10</name>
    <dbReference type="NCBI Taxonomy" id="1188229"/>
    <lineage>
        <taxon>Bacteria</taxon>
        <taxon>Bacillati</taxon>
        <taxon>Cyanobacteriota</taxon>
        <taxon>Cyanophyceae</taxon>
        <taxon>Gloeomargaritales</taxon>
        <taxon>Gloeomargaritaceae</taxon>
        <taxon>Gloeomargarita</taxon>
    </lineage>
</organism>
<name>A0A1J0ACV3_9CYAN</name>
<dbReference type="AlphaFoldDB" id="A0A1J0ACV3"/>
<evidence type="ECO:0000256" key="2">
    <source>
        <dbReference type="ARBA" id="ARBA00022649"/>
    </source>
</evidence>
<accession>A0A1J0ACV3</accession>
<protein>
    <recommendedName>
        <fullName evidence="7">Endoribonuclease YoeB</fullName>
    </recommendedName>
    <alternativeName>
        <fullName evidence="6">Putative mRNA interferase YoeB</fullName>
    </alternativeName>
</protein>
<evidence type="ECO:0000256" key="5">
    <source>
        <dbReference type="ARBA" id="ARBA00022801"/>
    </source>
</evidence>
<dbReference type="GO" id="GO:0006401">
    <property type="term" value="P:RNA catabolic process"/>
    <property type="evidence" value="ECO:0007669"/>
    <property type="project" value="InterPro"/>
</dbReference>
<dbReference type="RefSeq" id="WP_071454304.1">
    <property type="nucleotide sequence ID" value="NZ_CP017675.1"/>
</dbReference>
<keyword evidence="3" id="KW-0540">Nuclease</keyword>
<dbReference type="NCBIfam" id="TIGR02116">
    <property type="entry name" value="toxin_Txe_YoeB"/>
    <property type="match status" value="1"/>
</dbReference>
<dbReference type="Pfam" id="PF06769">
    <property type="entry name" value="YoeB_toxin"/>
    <property type="match status" value="1"/>
</dbReference>
<reference evidence="8 9" key="1">
    <citation type="submission" date="2016-10" db="EMBL/GenBank/DDBJ databases">
        <title>Description of Gloeomargarita lithophora gen. nov., sp. nov., a thylakoid-bearing basal-branching cyanobacterium with intracellular carbonates, and proposal for Gloeomargaritales ord. nov.</title>
        <authorList>
            <person name="Moreira D."/>
            <person name="Tavera R."/>
            <person name="Benzerara K."/>
            <person name="Skouri-Panet F."/>
            <person name="Couradeau E."/>
            <person name="Gerard E."/>
            <person name="Loussert C."/>
            <person name="Novelo E."/>
            <person name="Zivanovic Y."/>
            <person name="Lopez-Garcia P."/>
        </authorList>
    </citation>
    <scope>NUCLEOTIDE SEQUENCE [LARGE SCALE GENOMIC DNA]</scope>
    <source>
        <strain evidence="8 9">D10</strain>
    </source>
</reference>
<sequence>MRVIFTEEGWEDYLWFQEIDKKLLKRLNVLIKEIQRTPFDGTGKPEPLRANLSGYWSRQVSIEHRLVYKITYELPTIFTPYELMGD</sequence>
<evidence type="ECO:0000256" key="3">
    <source>
        <dbReference type="ARBA" id="ARBA00022722"/>
    </source>
</evidence>
<dbReference type="GO" id="GO:0016787">
    <property type="term" value="F:hydrolase activity"/>
    <property type="evidence" value="ECO:0007669"/>
    <property type="project" value="UniProtKB-KW"/>
</dbReference>
<evidence type="ECO:0000313" key="8">
    <source>
        <dbReference type="EMBL" id="APB33764.1"/>
    </source>
</evidence>
<evidence type="ECO:0000256" key="7">
    <source>
        <dbReference type="ARBA" id="ARBA00050056"/>
    </source>
</evidence>
<keyword evidence="4" id="KW-0255">Endonuclease</keyword>
<dbReference type="Proteomes" id="UP000180235">
    <property type="component" value="Chromosome"/>
</dbReference>
<proteinExistence type="inferred from homology"/>
<evidence type="ECO:0000256" key="6">
    <source>
        <dbReference type="ARBA" id="ARBA00030388"/>
    </source>
</evidence>
<dbReference type="GO" id="GO:0004519">
    <property type="term" value="F:endonuclease activity"/>
    <property type="evidence" value="ECO:0007669"/>
    <property type="project" value="UniProtKB-KW"/>
</dbReference>
<dbReference type="Gene3D" id="3.30.2310.20">
    <property type="entry name" value="RelE-like"/>
    <property type="match status" value="1"/>
</dbReference>
<dbReference type="OrthoDB" id="9801102at2"/>
<comment type="similarity">
    <text evidence="1">Belongs to the YoeB family.</text>
</comment>